<evidence type="ECO:0000256" key="5">
    <source>
        <dbReference type="ARBA" id="ARBA00022737"/>
    </source>
</evidence>
<comment type="similarity">
    <text evidence="2 14">Belongs to the mitochondrial carrier (TC 2.A.29) family.</text>
</comment>
<evidence type="ECO:0000313" key="17">
    <source>
        <dbReference type="Proteomes" id="UP000288716"/>
    </source>
</evidence>
<feature type="repeat" description="Solcar" evidence="13">
    <location>
        <begin position="12"/>
        <end position="105"/>
    </location>
</feature>
<evidence type="ECO:0000256" key="3">
    <source>
        <dbReference type="ARBA" id="ARBA00022448"/>
    </source>
</evidence>
<evidence type="ECO:0000313" key="16">
    <source>
        <dbReference type="EMBL" id="RWS32007.1"/>
    </source>
</evidence>
<organism evidence="16 17">
    <name type="scientific">Leptotrombidium deliense</name>
    <dbReference type="NCBI Taxonomy" id="299467"/>
    <lineage>
        <taxon>Eukaryota</taxon>
        <taxon>Metazoa</taxon>
        <taxon>Ecdysozoa</taxon>
        <taxon>Arthropoda</taxon>
        <taxon>Chelicerata</taxon>
        <taxon>Arachnida</taxon>
        <taxon>Acari</taxon>
        <taxon>Acariformes</taxon>
        <taxon>Trombidiformes</taxon>
        <taxon>Prostigmata</taxon>
        <taxon>Anystina</taxon>
        <taxon>Parasitengona</taxon>
        <taxon>Trombiculoidea</taxon>
        <taxon>Trombiculidae</taxon>
        <taxon>Leptotrombidium</taxon>
    </lineage>
</organism>
<dbReference type="AlphaFoldDB" id="A0A443SWY5"/>
<proteinExistence type="inferred from homology"/>
<comment type="function">
    <text evidence="9">Mitochondrial transporter mediating uptake of thiamine diphosphate into mitochondria. It is not clear if the antiporter activity is affected by the membrane potential or by the proton electrochemical gradient.</text>
</comment>
<dbReference type="InterPro" id="IPR002067">
    <property type="entry name" value="MCP"/>
</dbReference>
<feature type="transmembrane region" description="Helical" evidence="15">
    <location>
        <begin position="176"/>
        <end position="197"/>
    </location>
</feature>
<dbReference type="VEuPathDB" id="VectorBase:LDEU000028"/>
<dbReference type="SUPFAM" id="SSF103506">
    <property type="entry name" value="Mitochondrial carrier"/>
    <property type="match status" value="1"/>
</dbReference>
<evidence type="ECO:0000256" key="2">
    <source>
        <dbReference type="ARBA" id="ARBA00006375"/>
    </source>
</evidence>
<evidence type="ECO:0000256" key="9">
    <source>
        <dbReference type="ARBA" id="ARBA00037549"/>
    </source>
</evidence>
<keyword evidence="8 13" id="KW-0472">Membrane</keyword>
<keyword evidence="4 13" id="KW-0812">Transmembrane</keyword>
<comment type="subcellular location">
    <subcellularLocation>
        <location evidence="1">Mitochondrion membrane</location>
        <topology evidence="1">Multi-pass membrane protein</topology>
    </subcellularLocation>
</comment>
<feature type="repeat" description="Solcar" evidence="13">
    <location>
        <begin position="115"/>
        <end position="201"/>
    </location>
</feature>
<evidence type="ECO:0000256" key="12">
    <source>
        <dbReference type="ARBA" id="ARBA00050799"/>
    </source>
</evidence>
<evidence type="ECO:0000256" key="4">
    <source>
        <dbReference type="ARBA" id="ARBA00022692"/>
    </source>
</evidence>
<keyword evidence="5" id="KW-0677">Repeat</keyword>
<evidence type="ECO:0000256" key="11">
    <source>
        <dbReference type="ARBA" id="ARBA00041879"/>
    </source>
</evidence>
<comment type="caution">
    <text evidence="16">The sequence shown here is derived from an EMBL/GenBank/DDBJ whole genome shotgun (WGS) entry which is preliminary data.</text>
</comment>
<keyword evidence="17" id="KW-1185">Reference proteome</keyword>
<evidence type="ECO:0000256" key="1">
    <source>
        <dbReference type="ARBA" id="ARBA00004225"/>
    </source>
</evidence>
<evidence type="ECO:0000256" key="8">
    <source>
        <dbReference type="ARBA" id="ARBA00023136"/>
    </source>
</evidence>
<keyword evidence="7" id="KW-0496">Mitochondrion</keyword>
<evidence type="ECO:0000256" key="10">
    <source>
        <dbReference type="ARBA" id="ARBA00040836"/>
    </source>
</evidence>
<dbReference type="OrthoDB" id="18574at2759"/>
<dbReference type="STRING" id="299467.A0A443SWY5"/>
<evidence type="ECO:0000256" key="14">
    <source>
        <dbReference type="RuleBase" id="RU000488"/>
    </source>
</evidence>
<dbReference type="EMBL" id="NCKV01000004">
    <property type="protein sequence ID" value="RWS32007.1"/>
    <property type="molecule type" value="Genomic_DNA"/>
</dbReference>
<accession>A0A443SWY5</accession>
<keyword evidence="6 15" id="KW-1133">Transmembrane helix</keyword>
<feature type="transmembrane region" description="Helical" evidence="15">
    <location>
        <begin position="217"/>
        <end position="237"/>
    </location>
</feature>
<evidence type="ECO:0000256" key="7">
    <source>
        <dbReference type="ARBA" id="ARBA00023128"/>
    </source>
</evidence>
<dbReference type="PRINTS" id="PR00926">
    <property type="entry name" value="MITOCARRIER"/>
</dbReference>
<protein>
    <recommendedName>
        <fullName evidence="10">Mitochondrial thiamine pyrophosphate carrier</fullName>
    </recommendedName>
    <alternativeName>
        <fullName evidence="11">Solute carrier family 25 member 19</fullName>
    </alternativeName>
</protein>
<feature type="repeat" description="Solcar" evidence="13">
    <location>
        <begin position="214"/>
        <end position="309"/>
    </location>
</feature>
<evidence type="ECO:0000256" key="6">
    <source>
        <dbReference type="ARBA" id="ARBA00022989"/>
    </source>
</evidence>
<dbReference type="GO" id="GO:0090422">
    <property type="term" value="F:thiamine pyrophosphate transmembrane transporter activity"/>
    <property type="evidence" value="ECO:0007669"/>
    <property type="project" value="UniProtKB-ARBA"/>
</dbReference>
<reference evidence="16 17" key="1">
    <citation type="journal article" date="2018" name="Gigascience">
        <title>Genomes of trombidid mites reveal novel predicted allergens and laterally-transferred genes associated with secondary metabolism.</title>
        <authorList>
            <person name="Dong X."/>
            <person name="Chaisiri K."/>
            <person name="Xia D."/>
            <person name="Armstrong S.D."/>
            <person name="Fang Y."/>
            <person name="Donnelly M.J."/>
            <person name="Kadowaki T."/>
            <person name="McGarry J.W."/>
            <person name="Darby A.C."/>
            <person name="Makepeace B.L."/>
        </authorList>
    </citation>
    <scope>NUCLEOTIDE SEQUENCE [LARGE SCALE GENOMIC DNA]</scope>
    <source>
        <strain evidence="16">UoL-UT</strain>
    </source>
</reference>
<sequence length="317" mass="35298">MVGYDSHDNNQVNTVHFAIAGATSGFITRVATQPLDVLKIRFQLQIEPLSSNCKSSKYTGINQAWKCIIKEEGITALWKGLISAQFLSVVYGIVQFSSFEYFTKVFWLKLNDKKYEHAINWFSGSLAGATATFSAHPFDVIRTRLVAQSEPKTYLSNTHAFVNIVRKERLKGLYRGLFPALVQIVPYTGAAFCVNGICNNVWESFGSFGSKKDPTAIQSLICGGIAGVTAKVIVYPLDLVKKRMQVQGFNNARQSFGKTVNYSGLFDCLIKVVKMESFLGLYKGLYPSLIKAGASSALNFAVYEQIMKIMKLKYKHK</sequence>
<dbReference type="GO" id="GO:0031966">
    <property type="term" value="C:mitochondrial membrane"/>
    <property type="evidence" value="ECO:0007669"/>
    <property type="project" value="UniProtKB-SubCell"/>
</dbReference>
<dbReference type="Pfam" id="PF00153">
    <property type="entry name" value="Mito_carr"/>
    <property type="match status" value="3"/>
</dbReference>
<dbReference type="InterPro" id="IPR023395">
    <property type="entry name" value="MCP_dom_sf"/>
</dbReference>
<dbReference type="InterPro" id="IPR018108">
    <property type="entry name" value="MCP_transmembrane"/>
</dbReference>
<evidence type="ECO:0000256" key="13">
    <source>
        <dbReference type="PROSITE-ProRule" id="PRU00282"/>
    </source>
</evidence>
<name>A0A443SWY5_9ACAR</name>
<evidence type="ECO:0000256" key="15">
    <source>
        <dbReference type="SAM" id="Phobius"/>
    </source>
</evidence>
<keyword evidence="3 14" id="KW-0813">Transport</keyword>
<dbReference type="FunFam" id="1.50.40.10:FF:000011">
    <property type="entry name" value="Mitochondrial thiamine pyrophosphate carrier 1"/>
    <property type="match status" value="1"/>
</dbReference>
<gene>
    <name evidence="16" type="ORF">B4U80_09026</name>
</gene>
<dbReference type="Proteomes" id="UP000288716">
    <property type="component" value="Unassembled WGS sequence"/>
</dbReference>
<comment type="catalytic activity">
    <reaction evidence="12">
        <text>thiamine phosphate(out) + thiamine diphosphate(in) = thiamine phosphate(in) + thiamine diphosphate(out)</text>
        <dbReference type="Rhea" id="RHEA:73383"/>
        <dbReference type="ChEBI" id="CHEBI:37575"/>
        <dbReference type="ChEBI" id="CHEBI:58937"/>
    </reaction>
</comment>
<dbReference type="Gene3D" id="1.50.40.10">
    <property type="entry name" value="Mitochondrial carrier domain"/>
    <property type="match status" value="1"/>
</dbReference>
<dbReference type="PROSITE" id="PS50920">
    <property type="entry name" value="SOLCAR"/>
    <property type="match status" value="3"/>
</dbReference>
<dbReference type="PANTHER" id="PTHR24089">
    <property type="entry name" value="SOLUTE CARRIER FAMILY 25"/>
    <property type="match status" value="1"/>
</dbReference>